<name>A0A369WL12_9GAMM</name>
<dbReference type="AlphaFoldDB" id="A0A369WL12"/>
<dbReference type="EMBL" id="QQOH01000002">
    <property type="protein sequence ID" value="RDE22760.1"/>
    <property type="molecule type" value="Genomic_DNA"/>
</dbReference>
<dbReference type="InterPro" id="IPR042171">
    <property type="entry name" value="Acyl-CoA_hotdog"/>
</dbReference>
<organism evidence="3 4">
    <name type="scientific">Motiliproteus coralliicola</name>
    <dbReference type="NCBI Taxonomy" id="2283196"/>
    <lineage>
        <taxon>Bacteria</taxon>
        <taxon>Pseudomonadati</taxon>
        <taxon>Pseudomonadota</taxon>
        <taxon>Gammaproteobacteria</taxon>
        <taxon>Oceanospirillales</taxon>
        <taxon>Oceanospirillaceae</taxon>
        <taxon>Motiliproteus</taxon>
    </lineage>
</organism>
<keyword evidence="4" id="KW-1185">Reference proteome</keyword>
<dbReference type="OrthoDB" id="1413770at2"/>
<dbReference type="RefSeq" id="WP_114695392.1">
    <property type="nucleotide sequence ID" value="NZ_QQOH01000002.1"/>
</dbReference>
<dbReference type="Pfam" id="PF20789">
    <property type="entry name" value="4HBT_3C"/>
    <property type="match status" value="1"/>
</dbReference>
<dbReference type="InterPro" id="IPR049449">
    <property type="entry name" value="TesB_ACOT8-like_N"/>
</dbReference>
<evidence type="ECO:0000313" key="4">
    <source>
        <dbReference type="Proteomes" id="UP000253769"/>
    </source>
</evidence>
<accession>A0A369WL12</accession>
<dbReference type="InterPro" id="IPR029069">
    <property type="entry name" value="HotDog_dom_sf"/>
</dbReference>
<sequence length="263" mass="28867">MLKTEYNAFFHQEGDWFVGNDPARGPWSIDACHAGPPTGLIVRALELRVTDKQLVRLTVNLLRPITMNGFQIETEIIRDGRSVCTASALLKDRDGRICASAQSLHIRHGKDIALPTTEVLGPCFEDARPGEFPVREHHHDLPFFADGIEVAYPPGQDDSPGPTTLWMRTLPLLEGEVPSPFQRLCPLADCGNGISRNCELAEARFMNPDVTIAIHRLPESEWLASEAVSHWPPGGIGTAVATLFDQKGAIGTAIQTLLVEPHQ</sequence>
<comment type="caution">
    <text evidence="3">The sequence shown here is derived from an EMBL/GenBank/DDBJ whole genome shotgun (WGS) entry which is preliminary data.</text>
</comment>
<evidence type="ECO:0000259" key="1">
    <source>
        <dbReference type="Pfam" id="PF13622"/>
    </source>
</evidence>
<proteinExistence type="predicted"/>
<dbReference type="InterPro" id="IPR049450">
    <property type="entry name" value="ACOT8-like_C"/>
</dbReference>
<dbReference type="SUPFAM" id="SSF54637">
    <property type="entry name" value="Thioesterase/thiol ester dehydrase-isomerase"/>
    <property type="match status" value="2"/>
</dbReference>
<gene>
    <name evidence="3" type="ORF">DV711_09290</name>
</gene>
<evidence type="ECO:0000259" key="2">
    <source>
        <dbReference type="Pfam" id="PF20789"/>
    </source>
</evidence>
<protein>
    <submittedName>
        <fullName evidence="3">Thioesterase family protein</fullName>
    </submittedName>
</protein>
<evidence type="ECO:0000313" key="3">
    <source>
        <dbReference type="EMBL" id="RDE22760.1"/>
    </source>
</evidence>
<dbReference type="Pfam" id="PF13622">
    <property type="entry name" value="4HBT_3"/>
    <property type="match status" value="1"/>
</dbReference>
<dbReference type="Proteomes" id="UP000253769">
    <property type="component" value="Unassembled WGS sequence"/>
</dbReference>
<dbReference type="Gene3D" id="2.40.160.210">
    <property type="entry name" value="Acyl-CoA thioesterase, double hotdog domain"/>
    <property type="match status" value="1"/>
</dbReference>
<feature type="domain" description="Acyl-CoA thioesterase-like C-terminal" evidence="2">
    <location>
        <begin position="133"/>
        <end position="259"/>
    </location>
</feature>
<reference evidence="3 4" key="1">
    <citation type="submission" date="2018-07" db="EMBL/GenBank/DDBJ databases">
        <title>Motiliproteus coralliicola sp. nov., a bacterium isolated from Coral.</title>
        <authorList>
            <person name="Wang G."/>
        </authorList>
    </citation>
    <scope>NUCLEOTIDE SEQUENCE [LARGE SCALE GENOMIC DNA]</scope>
    <source>
        <strain evidence="3 4">C34</strain>
    </source>
</reference>
<feature type="domain" description="Acyl-CoA thioesterase-like N-terminal HotDog" evidence="1">
    <location>
        <begin position="24"/>
        <end position="102"/>
    </location>
</feature>